<dbReference type="AlphaFoldDB" id="A0AA88VH63"/>
<keyword evidence="7" id="KW-0175">Coiled coil</keyword>
<comment type="function">
    <text evidence="2">Functions as an E3 ubiquitin ligase.</text>
</comment>
<dbReference type="GO" id="GO:0061630">
    <property type="term" value="F:ubiquitin protein ligase activity"/>
    <property type="evidence" value="ECO:0007669"/>
    <property type="project" value="UniProtKB-EC"/>
</dbReference>
<dbReference type="Gene3D" id="3.30.40.10">
    <property type="entry name" value="Zinc/RING finger domain, C3HC4 (zinc finger)"/>
    <property type="match status" value="1"/>
</dbReference>
<dbReference type="PROSITE" id="PS50011">
    <property type="entry name" value="PROTEIN_KINASE_DOM"/>
    <property type="match status" value="1"/>
</dbReference>
<reference evidence="10" key="1">
    <citation type="submission" date="2022-12" db="EMBL/GenBank/DDBJ databases">
        <title>Draft genome assemblies for two species of Escallonia (Escalloniales).</title>
        <authorList>
            <person name="Chanderbali A."/>
            <person name="Dervinis C."/>
            <person name="Anghel I."/>
            <person name="Soltis D."/>
            <person name="Soltis P."/>
            <person name="Zapata F."/>
        </authorList>
    </citation>
    <scope>NUCLEOTIDE SEQUENCE</scope>
    <source>
        <strain evidence="10">UCBG64.0493</strain>
        <tissue evidence="10">Leaf</tissue>
    </source>
</reference>
<evidence type="ECO:0000256" key="7">
    <source>
        <dbReference type="SAM" id="Coils"/>
    </source>
</evidence>
<evidence type="ECO:0000313" key="11">
    <source>
        <dbReference type="Proteomes" id="UP001188597"/>
    </source>
</evidence>
<dbReference type="Gene3D" id="3.30.200.20">
    <property type="entry name" value="Phosphorylase Kinase, domain 1"/>
    <property type="match status" value="1"/>
</dbReference>
<keyword evidence="5" id="KW-0808">Transferase</keyword>
<comment type="catalytic activity">
    <reaction evidence="1">
        <text>S-ubiquitinyl-[E2 ubiquitin-conjugating enzyme]-L-cysteine + [acceptor protein]-L-lysine = [E2 ubiquitin-conjugating enzyme]-L-cysteine + N(6)-ubiquitinyl-[acceptor protein]-L-lysine.</text>
        <dbReference type="EC" id="2.3.2.27"/>
    </reaction>
</comment>
<feature type="non-terminal residue" evidence="10">
    <location>
        <position position="1"/>
    </location>
</feature>
<dbReference type="CDD" id="cd16655">
    <property type="entry name" value="RING-Ubox_WDSUB1-like"/>
    <property type="match status" value="1"/>
</dbReference>
<dbReference type="GO" id="GO:0016567">
    <property type="term" value="P:protein ubiquitination"/>
    <property type="evidence" value="ECO:0007669"/>
    <property type="project" value="InterPro"/>
</dbReference>
<dbReference type="GO" id="GO:0004672">
    <property type="term" value="F:protein kinase activity"/>
    <property type="evidence" value="ECO:0007669"/>
    <property type="project" value="InterPro"/>
</dbReference>
<protein>
    <recommendedName>
        <fullName evidence="4">RING-type E3 ubiquitin transferase</fullName>
        <ecNumber evidence="4">2.3.2.27</ecNumber>
    </recommendedName>
</protein>
<feature type="coiled-coil region" evidence="7">
    <location>
        <begin position="287"/>
        <end position="352"/>
    </location>
</feature>
<proteinExistence type="predicted"/>
<dbReference type="InterPro" id="IPR000719">
    <property type="entry name" value="Prot_kinase_dom"/>
</dbReference>
<evidence type="ECO:0000256" key="5">
    <source>
        <dbReference type="ARBA" id="ARBA00022679"/>
    </source>
</evidence>
<evidence type="ECO:0000256" key="6">
    <source>
        <dbReference type="ARBA" id="ARBA00022786"/>
    </source>
</evidence>
<dbReference type="Gene3D" id="1.10.510.10">
    <property type="entry name" value="Transferase(Phosphotransferase) domain 1"/>
    <property type="match status" value="1"/>
</dbReference>
<name>A0AA88VH63_9ASTE</name>
<dbReference type="Pfam" id="PF07714">
    <property type="entry name" value="PK_Tyr_Ser-Thr"/>
    <property type="match status" value="1"/>
</dbReference>
<evidence type="ECO:0000313" key="10">
    <source>
        <dbReference type="EMBL" id="KAK3007819.1"/>
    </source>
</evidence>
<dbReference type="SUPFAM" id="SSF57850">
    <property type="entry name" value="RING/U-box"/>
    <property type="match status" value="1"/>
</dbReference>
<dbReference type="Proteomes" id="UP001188597">
    <property type="component" value="Unassembled WGS sequence"/>
</dbReference>
<evidence type="ECO:0000256" key="4">
    <source>
        <dbReference type="ARBA" id="ARBA00012483"/>
    </source>
</evidence>
<dbReference type="PANTHER" id="PTHR45647:SF56">
    <property type="entry name" value="U-BOX DOMAIN-CONTAINING PROTEIN 50-RELATED"/>
    <property type="match status" value="1"/>
</dbReference>
<keyword evidence="6" id="KW-0833">Ubl conjugation pathway</keyword>
<dbReference type="EMBL" id="JAVXUP010001820">
    <property type="protein sequence ID" value="KAK3007819.1"/>
    <property type="molecule type" value="Genomic_DNA"/>
</dbReference>
<dbReference type="SMART" id="SM00504">
    <property type="entry name" value="Ubox"/>
    <property type="match status" value="1"/>
</dbReference>
<feature type="coiled-coil region" evidence="7">
    <location>
        <begin position="388"/>
        <end position="422"/>
    </location>
</feature>
<evidence type="ECO:0000259" key="9">
    <source>
        <dbReference type="PROSITE" id="PS51698"/>
    </source>
</evidence>
<dbReference type="InterPro" id="IPR003613">
    <property type="entry name" value="Ubox_domain"/>
</dbReference>
<evidence type="ECO:0000256" key="2">
    <source>
        <dbReference type="ARBA" id="ARBA00003861"/>
    </source>
</evidence>
<dbReference type="PROSITE" id="PS51698">
    <property type="entry name" value="U_BOX"/>
    <property type="match status" value="1"/>
</dbReference>
<comment type="caution">
    <text evidence="10">The sequence shown here is derived from an EMBL/GenBank/DDBJ whole genome shotgun (WGS) entry which is preliminary data.</text>
</comment>
<dbReference type="EC" id="2.3.2.27" evidence="4"/>
<keyword evidence="11" id="KW-1185">Reference proteome</keyword>
<sequence length="785" mass="88701">METQAEKVYVFIEGDPHDGFRTLKWVLKKWSSQPISIVILLAANPKDYVYTYFGKLPASSVSDAKLELLRKSEQEKIDKTLLDYKEFCGKVKSEILNVERYDEPIHKIIVELISGLRITKLVMGISFMKSSSWKSRGVSNSSYHVHRQKPDFCELFLICEGKLVLVREENGEGFIEDGQGTMVAKVREKVRFKGWLGKMFPENGSFSEKSPRCSPSSSTSNDLPGQWAKNAGEIENYFQLLLSSNLDEDGEVAHDVLQNSTTEPDIPENLPAAEKIAALKIKLGKTREAIQMKRKEAKENVEKHTKAEWAIFLCTSRAEELEARISEERTNRMGLEKDLYTAKEELHEIQSEVVERKSKLNSILELQQELSNKLQSSSLAKSHAEVQLEKAVRTRASMVQEIEEFRRQRDVVQRRIEFCKEKDAIGEAAKSGDLGFSYREFTVDEIRVASDDFSERLRVKSAGDLTNVYKGRIKHIAVAIKLFDSANGLSQEAFQAKVKLLSHIRHPHIVAVLGFCSELRCIVYEYMHNGCLRDTLFPAQRSSGRRNHGLNWHTRIRIAAEVCSGLGFLHLAQPRPIAHGNLNSSKILIDRNNAAKIHDFGEGWHYDKADMSSDVRAFGSLLLQLLTGRDRAGLVEEVTLMDQASLTTVLDHMAGEWPLDLAMHLLRIARWCLFPNDWLDTGLSMATVMREMDKVRKEADDLVSGGEHAAMAAEGSVDMEDSVNVVPSVFFCPILQDVMKNPHIAADGFSYELEAIEEWLGTGHDTSPMTNLKLKHKQLTPNHTL</sequence>
<evidence type="ECO:0000256" key="1">
    <source>
        <dbReference type="ARBA" id="ARBA00000900"/>
    </source>
</evidence>
<dbReference type="Pfam" id="PF04564">
    <property type="entry name" value="U-box"/>
    <property type="match status" value="1"/>
</dbReference>
<dbReference type="GO" id="GO:0005524">
    <property type="term" value="F:ATP binding"/>
    <property type="evidence" value="ECO:0007669"/>
    <property type="project" value="InterPro"/>
</dbReference>
<organism evidence="10 11">
    <name type="scientific">Escallonia herrerae</name>
    <dbReference type="NCBI Taxonomy" id="1293975"/>
    <lineage>
        <taxon>Eukaryota</taxon>
        <taxon>Viridiplantae</taxon>
        <taxon>Streptophyta</taxon>
        <taxon>Embryophyta</taxon>
        <taxon>Tracheophyta</taxon>
        <taxon>Spermatophyta</taxon>
        <taxon>Magnoliopsida</taxon>
        <taxon>eudicotyledons</taxon>
        <taxon>Gunneridae</taxon>
        <taxon>Pentapetalae</taxon>
        <taxon>asterids</taxon>
        <taxon>campanulids</taxon>
        <taxon>Escalloniales</taxon>
        <taxon>Escalloniaceae</taxon>
        <taxon>Escallonia</taxon>
    </lineage>
</organism>
<dbReference type="PANTHER" id="PTHR45647">
    <property type="entry name" value="OS02G0152300 PROTEIN"/>
    <property type="match status" value="1"/>
</dbReference>
<dbReference type="InterPro" id="IPR013083">
    <property type="entry name" value="Znf_RING/FYVE/PHD"/>
</dbReference>
<dbReference type="SUPFAM" id="SSF56112">
    <property type="entry name" value="Protein kinase-like (PK-like)"/>
    <property type="match status" value="1"/>
</dbReference>
<gene>
    <name evidence="10" type="ORF">RJ639_014876</name>
</gene>
<dbReference type="InterPro" id="IPR051348">
    <property type="entry name" value="U-box_ubiquitin_ligases"/>
</dbReference>
<dbReference type="InterPro" id="IPR001245">
    <property type="entry name" value="Ser-Thr/Tyr_kinase_cat_dom"/>
</dbReference>
<evidence type="ECO:0000256" key="3">
    <source>
        <dbReference type="ARBA" id="ARBA00004906"/>
    </source>
</evidence>
<feature type="domain" description="U-box" evidence="9">
    <location>
        <begin position="725"/>
        <end position="785"/>
    </location>
</feature>
<accession>A0AA88VH63</accession>
<dbReference type="InterPro" id="IPR011009">
    <property type="entry name" value="Kinase-like_dom_sf"/>
</dbReference>
<comment type="pathway">
    <text evidence="3">Protein modification; protein ubiquitination.</text>
</comment>
<evidence type="ECO:0000259" key="8">
    <source>
        <dbReference type="PROSITE" id="PS50011"/>
    </source>
</evidence>
<feature type="domain" description="Protein kinase" evidence="8">
    <location>
        <begin position="454"/>
        <end position="711"/>
    </location>
</feature>